<evidence type="ECO:0000313" key="4">
    <source>
        <dbReference type="EMBL" id="CUS54644.1"/>
    </source>
</evidence>
<dbReference type="InterPro" id="IPR043143">
    <property type="entry name" value="Mal/L-sulf/L-lact_DH-like_NADP"/>
</dbReference>
<keyword evidence="2 4" id="KW-0560">Oxidoreductase</keyword>
<feature type="region of interest" description="Disordered" evidence="3">
    <location>
        <begin position="302"/>
        <end position="321"/>
    </location>
</feature>
<dbReference type="InterPro" id="IPR043144">
    <property type="entry name" value="Mal/L-sulf/L-lact_DH-like_ah"/>
</dbReference>
<accession>A0A161K6M2</accession>
<reference evidence="4" key="1">
    <citation type="submission" date="2015-10" db="EMBL/GenBank/DDBJ databases">
        <authorList>
            <person name="Gilbert D.G."/>
        </authorList>
    </citation>
    <scope>NUCLEOTIDE SEQUENCE</scope>
</reference>
<dbReference type="InterPro" id="IPR036111">
    <property type="entry name" value="Mal/L-sulfo/L-lacto_DH-like_sf"/>
</dbReference>
<protein>
    <submittedName>
        <fullName evidence="4">Ureidoglycolate dehydrogenase</fullName>
        <ecNumber evidence="4">1.1.1.154</ecNumber>
    </submittedName>
</protein>
<dbReference type="GO" id="GO:0009040">
    <property type="term" value="F:ureidoglycolate dehydrogenase activity"/>
    <property type="evidence" value="ECO:0007669"/>
    <property type="project" value="UniProtKB-EC"/>
</dbReference>
<evidence type="ECO:0000256" key="2">
    <source>
        <dbReference type="ARBA" id="ARBA00023002"/>
    </source>
</evidence>
<organism evidence="4">
    <name type="scientific">hydrothermal vent metagenome</name>
    <dbReference type="NCBI Taxonomy" id="652676"/>
    <lineage>
        <taxon>unclassified sequences</taxon>
        <taxon>metagenomes</taxon>
        <taxon>ecological metagenomes</taxon>
    </lineage>
</organism>
<dbReference type="EC" id="1.1.1.154" evidence="4"/>
<gene>
    <name evidence="4" type="ORF">MGWOODY_XGa895</name>
</gene>
<dbReference type="AlphaFoldDB" id="A0A161K6M2"/>
<comment type="similarity">
    <text evidence="1">Belongs to the LDH2/MDH2 oxidoreductase family.</text>
</comment>
<dbReference type="Gene3D" id="1.10.1530.10">
    <property type="match status" value="1"/>
</dbReference>
<proteinExistence type="inferred from homology"/>
<evidence type="ECO:0000256" key="3">
    <source>
        <dbReference type="SAM" id="MobiDB-lite"/>
    </source>
</evidence>
<dbReference type="PANTHER" id="PTHR11091:SF0">
    <property type="entry name" value="MALATE DEHYDROGENASE"/>
    <property type="match status" value="1"/>
</dbReference>
<dbReference type="SUPFAM" id="SSF89733">
    <property type="entry name" value="L-sulfolactate dehydrogenase-like"/>
    <property type="match status" value="1"/>
</dbReference>
<evidence type="ECO:0000256" key="1">
    <source>
        <dbReference type="ARBA" id="ARBA00006056"/>
    </source>
</evidence>
<dbReference type="Pfam" id="PF02615">
    <property type="entry name" value="Ldh_2"/>
    <property type="match status" value="1"/>
</dbReference>
<sequence length="340" mass="34748">MTNTQLTLREISTLAEEALIASGASAGAASSLAAAITAAERDGIRSHGLIYVPIYCEHLKCGKVNAAAEPTILSQEGSAIVVDADCGFAHPAIDIGFDELRPLAKALGCAALTVRNSYNCGVLGYHVERLSEDGLVAIGFTNAPASIAPAGGQKPVVGTNPVALAVPGVSGQAAFVLDQSASVVAKSEIMTRAREGRSIPEGWALDAEGQTTTDPEQALKGSMAPSGGYKGFGIGLLVEVMAAALSGATLGIHASPFSGTQGGPPRTGQCFLALSPDAFSSGTFDDRIQALTQSIATQGEARLPGSRRLGHRQRSESDGVAVDQSLVDRIHSITVGNDAQ</sequence>
<dbReference type="Gene3D" id="3.30.1370.60">
    <property type="entry name" value="Hypothetical oxidoreductase yiak, domain 2"/>
    <property type="match status" value="1"/>
</dbReference>
<dbReference type="EMBL" id="CZRL01000104">
    <property type="protein sequence ID" value="CUS54644.1"/>
    <property type="molecule type" value="Genomic_DNA"/>
</dbReference>
<dbReference type="PANTHER" id="PTHR11091">
    <property type="entry name" value="OXIDOREDUCTASE-RELATED"/>
    <property type="match status" value="1"/>
</dbReference>
<name>A0A161K6M2_9ZZZZ</name>
<dbReference type="InterPro" id="IPR003767">
    <property type="entry name" value="Malate/L-lactate_DH-like"/>
</dbReference>